<dbReference type="RefSeq" id="WP_214172444.1">
    <property type="nucleotide sequence ID" value="NZ_JAHCVJ010000006.1"/>
</dbReference>
<dbReference type="EC" id="2.7.13.3" evidence="3"/>
<dbReference type="InterPro" id="IPR050351">
    <property type="entry name" value="BphY/WalK/GraS-like"/>
</dbReference>
<dbReference type="SMART" id="SM00304">
    <property type="entry name" value="HAMP"/>
    <property type="match status" value="1"/>
</dbReference>
<dbReference type="GO" id="GO:0007234">
    <property type="term" value="P:osmosensory signaling via phosphorelay pathway"/>
    <property type="evidence" value="ECO:0007669"/>
    <property type="project" value="TreeGrafter"/>
</dbReference>
<dbReference type="InterPro" id="IPR003661">
    <property type="entry name" value="HisK_dim/P_dom"/>
</dbReference>
<evidence type="ECO:0000256" key="12">
    <source>
        <dbReference type="ARBA" id="ARBA00023012"/>
    </source>
</evidence>
<dbReference type="Gene3D" id="3.30.450.20">
    <property type="entry name" value="PAS domain"/>
    <property type="match status" value="2"/>
</dbReference>
<evidence type="ECO:0000256" key="11">
    <source>
        <dbReference type="ARBA" id="ARBA00022989"/>
    </source>
</evidence>
<dbReference type="InterPro" id="IPR036097">
    <property type="entry name" value="HisK_dim/P_sf"/>
</dbReference>
<dbReference type="PROSITE" id="PS50109">
    <property type="entry name" value="HIS_KIN"/>
    <property type="match status" value="1"/>
</dbReference>
<dbReference type="SUPFAM" id="SSF158472">
    <property type="entry name" value="HAMP domain-like"/>
    <property type="match status" value="1"/>
</dbReference>
<dbReference type="Gene3D" id="6.10.340.10">
    <property type="match status" value="1"/>
</dbReference>
<dbReference type="Pfam" id="PF00512">
    <property type="entry name" value="HisKA"/>
    <property type="match status" value="1"/>
</dbReference>
<proteinExistence type="predicted"/>
<dbReference type="InterPro" id="IPR004358">
    <property type="entry name" value="Sig_transdc_His_kin-like_C"/>
</dbReference>
<evidence type="ECO:0000256" key="6">
    <source>
        <dbReference type="ARBA" id="ARBA00022679"/>
    </source>
</evidence>
<evidence type="ECO:0000313" key="17">
    <source>
        <dbReference type="EMBL" id="MBT0665674.1"/>
    </source>
</evidence>
<dbReference type="Gene3D" id="3.30.565.10">
    <property type="entry name" value="Histidine kinase-like ATPase, C-terminal domain"/>
    <property type="match status" value="1"/>
</dbReference>
<dbReference type="AlphaFoldDB" id="A0AAW4L3E4"/>
<feature type="domain" description="HAMP" evidence="16">
    <location>
        <begin position="422"/>
        <end position="474"/>
    </location>
</feature>
<dbReference type="InterPro" id="IPR036890">
    <property type="entry name" value="HATPase_C_sf"/>
</dbReference>
<dbReference type="EMBL" id="JAHCVJ010000006">
    <property type="protein sequence ID" value="MBT0665674.1"/>
    <property type="molecule type" value="Genomic_DNA"/>
</dbReference>
<dbReference type="CDD" id="cd00075">
    <property type="entry name" value="HATPase"/>
    <property type="match status" value="1"/>
</dbReference>
<keyword evidence="10" id="KW-0067">ATP-binding</keyword>
<evidence type="ECO:0000313" key="18">
    <source>
        <dbReference type="Proteomes" id="UP000811899"/>
    </source>
</evidence>
<keyword evidence="13" id="KW-0175">Coiled coil</keyword>
<dbReference type="PANTHER" id="PTHR42878">
    <property type="entry name" value="TWO-COMPONENT HISTIDINE KINASE"/>
    <property type="match status" value="1"/>
</dbReference>
<evidence type="ECO:0000256" key="1">
    <source>
        <dbReference type="ARBA" id="ARBA00000085"/>
    </source>
</evidence>
<dbReference type="Proteomes" id="UP000811899">
    <property type="component" value="Unassembled WGS sequence"/>
</dbReference>
<evidence type="ECO:0000256" key="4">
    <source>
        <dbReference type="ARBA" id="ARBA00022475"/>
    </source>
</evidence>
<dbReference type="CDD" id="cd18774">
    <property type="entry name" value="PDC2_HK_sensor"/>
    <property type="match status" value="1"/>
</dbReference>
<keyword evidence="14" id="KW-0472">Membrane</keyword>
<keyword evidence="18" id="KW-1185">Reference proteome</keyword>
<feature type="coiled-coil region" evidence="13">
    <location>
        <begin position="452"/>
        <end position="486"/>
    </location>
</feature>
<sequence length="834" mass="91776">MRPLSLFKKLLIALFLLSLLPLGLSSGILFLKLKDTGSSLSEQISTAVDRQASENLEMRARQIAADISDFLIECEADVRLAAALSGSPQGLRAFYDNRQGVVWYRTGTRANPREVREEIPRYRSIELIADDGRQQLVIKEGKLLPQAQLADVSDPAQTEFRSETYFRDSAQLKPGEIHVSHLTGFHVSKEEQLAGAKEPEEAVGGKEYRGVIRFCAPLFAADGRRTGLIVLSLDHRHLMEFTQHVLPGKVGETVFPSYRSGNYAFMFDDEGWMITHPKFWDIRGVDRNGILVPPYSATSSKADIETGRIPYNLDHAGFIHPNYPVVASLARQQKSGFVDVTNVGGARKVMAFAPIPYRSGVYQKSGIFGGVTIGFQTDLFHEPARTAMGIIANRLREHLTESAFILITTCLFAVAAAWLISRGVTHPLSLLTTQARSIAEGNSSKRVEVKTRDELGELAEDFNRMADELESRNSSLMDTLSQLQHSRTEIIEERDFKESILESISSGILAFSPSGILISINRNGSKMIGMNDGPGAHFQDIFRTMPAISARIEQTLHSKSGYGRLPVTIDTNGSTRHLDVGIFPIGPEASRGLTVTMRDETEKERMREEMTRMDRLASLGKISAGIAHEIRNPLTGITLLLDDLHDRPGLDPNTQLMIGHALTETERVERLISSLLSYSSPPRASFVRSDLNAAVQEGLVLFRKACEKQGVELTASCQPIPLFPFDADQVRQLLLNLLGNALEAVAPGGRITIGTFCTADCAGITVADTGPGIPEEDIPRLFEPFFTRKSAGTGLGLSIVQRIVEEHHGNIRIESKVGQGTVFTVELAMGWPDC</sequence>
<comment type="caution">
    <text evidence="17">The sequence shown here is derived from an EMBL/GenBank/DDBJ whole genome shotgun (WGS) entry which is preliminary data.</text>
</comment>
<evidence type="ECO:0000256" key="8">
    <source>
        <dbReference type="ARBA" id="ARBA00022741"/>
    </source>
</evidence>
<keyword evidence="6" id="KW-0808">Transferase</keyword>
<dbReference type="Gene3D" id="1.10.287.130">
    <property type="match status" value="1"/>
</dbReference>
<organism evidence="17 18">
    <name type="scientific">Geoanaerobacter pelophilus</name>
    <dbReference type="NCBI Taxonomy" id="60036"/>
    <lineage>
        <taxon>Bacteria</taxon>
        <taxon>Pseudomonadati</taxon>
        <taxon>Thermodesulfobacteriota</taxon>
        <taxon>Desulfuromonadia</taxon>
        <taxon>Geobacterales</taxon>
        <taxon>Geobacteraceae</taxon>
        <taxon>Geoanaerobacter</taxon>
    </lineage>
</organism>
<name>A0AAW4L3E4_9BACT</name>
<dbReference type="PANTHER" id="PTHR42878:SF7">
    <property type="entry name" value="SENSOR HISTIDINE KINASE GLRK"/>
    <property type="match status" value="1"/>
</dbReference>
<dbReference type="GO" id="GO:0030295">
    <property type="term" value="F:protein kinase activator activity"/>
    <property type="evidence" value="ECO:0007669"/>
    <property type="project" value="TreeGrafter"/>
</dbReference>
<protein>
    <recommendedName>
        <fullName evidence="3">histidine kinase</fullName>
        <ecNumber evidence="3">2.7.13.3</ecNumber>
    </recommendedName>
</protein>
<reference evidence="17 18" key="1">
    <citation type="submission" date="2021-05" db="EMBL/GenBank/DDBJ databases">
        <title>The draft genome of Geobacter pelophilus DSM 12255.</title>
        <authorList>
            <person name="Xu Z."/>
            <person name="Masuda Y."/>
            <person name="Itoh H."/>
            <person name="Senoo K."/>
        </authorList>
    </citation>
    <scope>NUCLEOTIDE SEQUENCE [LARGE SCALE GENOMIC DNA]</scope>
    <source>
        <strain evidence="17 18">DSM 12255</strain>
    </source>
</reference>
<evidence type="ECO:0000256" key="10">
    <source>
        <dbReference type="ARBA" id="ARBA00022840"/>
    </source>
</evidence>
<keyword evidence="4" id="KW-1003">Cell membrane</keyword>
<dbReference type="PROSITE" id="PS50885">
    <property type="entry name" value="HAMP"/>
    <property type="match status" value="1"/>
</dbReference>
<dbReference type="SUPFAM" id="SSF103190">
    <property type="entry name" value="Sensory domain-like"/>
    <property type="match status" value="1"/>
</dbReference>
<feature type="transmembrane region" description="Helical" evidence="14">
    <location>
        <begin position="403"/>
        <end position="420"/>
    </location>
</feature>
<keyword evidence="8" id="KW-0547">Nucleotide-binding</keyword>
<dbReference type="GO" id="GO:0000156">
    <property type="term" value="F:phosphorelay response regulator activity"/>
    <property type="evidence" value="ECO:0007669"/>
    <property type="project" value="TreeGrafter"/>
</dbReference>
<evidence type="ECO:0000256" key="3">
    <source>
        <dbReference type="ARBA" id="ARBA00012438"/>
    </source>
</evidence>
<evidence type="ECO:0000256" key="2">
    <source>
        <dbReference type="ARBA" id="ARBA00004651"/>
    </source>
</evidence>
<dbReference type="GO" id="GO:0005886">
    <property type="term" value="C:plasma membrane"/>
    <property type="evidence" value="ECO:0007669"/>
    <property type="project" value="UniProtKB-SubCell"/>
</dbReference>
<dbReference type="GO" id="GO:0005524">
    <property type="term" value="F:ATP binding"/>
    <property type="evidence" value="ECO:0007669"/>
    <property type="project" value="UniProtKB-KW"/>
</dbReference>
<dbReference type="SMART" id="SM00387">
    <property type="entry name" value="HATPase_c"/>
    <property type="match status" value="1"/>
</dbReference>
<comment type="subcellular location">
    <subcellularLocation>
        <location evidence="2">Cell membrane</location>
        <topology evidence="2">Multi-pass membrane protein</topology>
    </subcellularLocation>
</comment>
<dbReference type="PRINTS" id="PR00344">
    <property type="entry name" value="BCTRLSENSOR"/>
</dbReference>
<evidence type="ECO:0000259" key="15">
    <source>
        <dbReference type="PROSITE" id="PS50109"/>
    </source>
</evidence>
<dbReference type="CDD" id="cd06225">
    <property type="entry name" value="HAMP"/>
    <property type="match status" value="1"/>
</dbReference>
<evidence type="ECO:0000259" key="16">
    <source>
        <dbReference type="PROSITE" id="PS50885"/>
    </source>
</evidence>
<dbReference type="SMART" id="SM00388">
    <property type="entry name" value="HisKA"/>
    <property type="match status" value="1"/>
</dbReference>
<keyword evidence="5" id="KW-0597">Phosphoprotein</keyword>
<dbReference type="InterPro" id="IPR003660">
    <property type="entry name" value="HAMP_dom"/>
</dbReference>
<dbReference type="CDD" id="cd00082">
    <property type="entry name" value="HisKA"/>
    <property type="match status" value="1"/>
</dbReference>
<keyword evidence="9" id="KW-0418">Kinase</keyword>
<accession>A0AAW4L3E4</accession>
<keyword evidence="12" id="KW-0902">Two-component regulatory system</keyword>
<dbReference type="InterPro" id="IPR005467">
    <property type="entry name" value="His_kinase_dom"/>
</dbReference>
<keyword evidence="7 14" id="KW-0812">Transmembrane</keyword>
<dbReference type="SUPFAM" id="SSF55785">
    <property type="entry name" value="PYP-like sensor domain (PAS domain)"/>
    <property type="match status" value="1"/>
</dbReference>
<dbReference type="Pfam" id="PF00672">
    <property type="entry name" value="HAMP"/>
    <property type="match status" value="1"/>
</dbReference>
<dbReference type="InterPro" id="IPR003594">
    <property type="entry name" value="HATPase_dom"/>
</dbReference>
<evidence type="ECO:0000256" key="14">
    <source>
        <dbReference type="SAM" id="Phobius"/>
    </source>
</evidence>
<keyword evidence="11 14" id="KW-1133">Transmembrane helix</keyword>
<dbReference type="Pfam" id="PF02518">
    <property type="entry name" value="HATPase_c"/>
    <property type="match status" value="1"/>
</dbReference>
<evidence type="ECO:0000256" key="7">
    <source>
        <dbReference type="ARBA" id="ARBA00022692"/>
    </source>
</evidence>
<gene>
    <name evidence="17" type="ORF">KI809_15295</name>
</gene>
<evidence type="ECO:0000256" key="9">
    <source>
        <dbReference type="ARBA" id="ARBA00022777"/>
    </source>
</evidence>
<dbReference type="SUPFAM" id="SSF47384">
    <property type="entry name" value="Homodimeric domain of signal transducing histidine kinase"/>
    <property type="match status" value="1"/>
</dbReference>
<comment type="catalytic activity">
    <reaction evidence="1">
        <text>ATP + protein L-histidine = ADP + protein N-phospho-L-histidine.</text>
        <dbReference type="EC" id="2.7.13.3"/>
    </reaction>
</comment>
<dbReference type="InterPro" id="IPR035965">
    <property type="entry name" value="PAS-like_dom_sf"/>
</dbReference>
<evidence type="ECO:0000256" key="13">
    <source>
        <dbReference type="SAM" id="Coils"/>
    </source>
</evidence>
<feature type="domain" description="Histidine kinase" evidence="15">
    <location>
        <begin position="625"/>
        <end position="831"/>
    </location>
</feature>
<dbReference type="SUPFAM" id="SSF55874">
    <property type="entry name" value="ATPase domain of HSP90 chaperone/DNA topoisomerase II/histidine kinase"/>
    <property type="match status" value="1"/>
</dbReference>
<dbReference type="InterPro" id="IPR029151">
    <property type="entry name" value="Sensor-like_sf"/>
</dbReference>
<dbReference type="GO" id="GO:0000155">
    <property type="term" value="F:phosphorelay sensor kinase activity"/>
    <property type="evidence" value="ECO:0007669"/>
    <property type="project" value="InterPro"/>
</dbReference>
<evidence type="ECO:0000256" key="5">
    <source>
        <dbReference type="ARBA" id="ARBA00022553"/>
    </source>
</evidence>